<proteinExistence type="predicted"/>
<dbReference type="EMBL" id="QVRA01000011">
    <property type="protein sequence ID" value="RJG54199.1"/>
    <property type="molecule type" value="Genomic_DNA"/>
</dbReference>
<dbReference type="AlphaFoldDB" id="A0A418YRF4"/>
<accession>A0A418YRF4</accession>
<evidence type="ECO:0000313" key="2">
    <source>
        <dbReference type="EMBL" id="RJG54199.1"/>
    </source>
</evidence>
<feature type="signal peptide" evidence="1">
    <location>
        <begin position="1"/>
        <end position="20"/>
    </location>
</feature>
<gene>
    <name evidence="2" type="ORF">D0Z70_13765</name>
</gene>
<evidence type="ECO:0000256" key="1">
    <source>
        <dbReference type="SAM" id="SignalP"/>
    </source>
</evidence>
<evidence type="ECO:0000313" key="3">
    <source>
        <dbReference type="Proteomes" id="UP000283469"/>
    </source>
</evidence>
<reference evidence="2 3" key="1">
    <citation type="submission" date="2018-08" db="EMBL/GenBank/DDBJ databases">
        <title>Sphingobium sp. EO9.</title>
        <authorList>
            <person name="Park Y."/>
            <person name="Kim K.H."/>
            <person name="Jeon C.O."/>
        </authorList>
    </citation>
    <scope>NUCLEOTIDE SEQUENCE [LARGE SCALE GENOMIC DNA]</scope>
    <source>
        <strain evidence="2 3">EO9</strain>
    </source>
</reference>
<dbReference type="OrthoDB" id="7474675at2"/>
<comment type="caution">
    <text evidence="2">The sequence shown here is derived from an EMBL/GenBank/DDBJ whole genome shotgun (WGS) entry which is preliminary data.</text>
</comment>
<dbReference type="RefSeq" id="WP_119747344.1">
    <property type="nucleotide sequence ID" value="NZ_QVRA01000011.1"/>
</dbReference>
<keyword evidence="1" id="KW-0732">Signal</keyword>
<feature type="chain" id="PRO_5019121791" evidence="1">
    <location>
        <begin position="21"/>
        <end position="108"/>
    </location>
</feature>
<organism evidence="2 3">
    <name type="scientific">Sphingobium terrigena</name>
    <dbReference type="NCBI Taxonomy" id="2304063"/>
    <lineage>
        <taxon>Bacteria</taxon>
        <taxon>Pseudomonadati</taxon>
        <taxon>Pseudomonadota</taxon>
        <taxon>Alphaproteobacteria</taxon>
        <taxon>Sphingomonadales</taxon>
        <taxon>Sphingomonadaceae</taxon>
        <taxon>Sphingobium</taxon>
    </lineage>
</organism>
<dbReference type="Proteomes" id="UP000283469">
    <property type="component" value="Unassembled WGS sequence"/>
</dbReference>
<protein>
    <submittedName>
        <fullName evidence="2">Uncharacterized protein</fullName>
    </submittedName>
</protein>
<keyword evidence="3" id="KW-1185">Reference proteome</keyword>
<name>A0A418YRF4_9SPHN</name>
<sequence length="108" mass="10758">MIYRNFAICTLIAAPLIVLAVQSMLPKAPEPAPTQPIIADAPPPPVIIPVAPPSAGVDAPAFGQPMAEAGKPMLAPGAGLPETTVAPTVVTGQMFSPDAAPAGSPNAE</sequence>